<comment type="caution">
    <text evidence="2">The sequence shown here is derived from an EMBL/GenBank/DDBJ whole genome shotgun (WGS) entry which is preliminary data.</text>
</comment>
<keyword evidence="3" id="KW-1185">Reference proteome</keyword>
<dbReference type="Pfam" id="PF02635">
    <property type="entry name" value="DsrE"/>
    <property type="match status" value="1"/>
</dbReference>
<name>A0AAJ1BKP7_9GAMM</name>
<keyword evidence="1" id="KW-0732">Signal</keyword>
<proteinExistence type="predicted"/>
<dbReference type="SUPFAM" id="SSF75169">
    <property type="entry name" value="DsrEFH-like"/>
    <property type="match status" value="1"/>
</dbReference>
<dbReference type="Proteomes" id="UP001297581">
    <property type="component" value="Unassembled WGS sequence"/>
</dbReference>
<accession>A0AAJ1BKP7</accession>
<evidence type="ECO:0000313" key="3">
    <source>
        <dbReference type="Proteomes" id="UP001297581"/>
    </source>
</evidence>
<dbReference type="Gene3D" id="3.40.1260.10">
    <property type="entry name" value="DsrEFH-like"/>
    <property type="match status" value="1"/>
</dbReference>
<feature type="signal peptide" evidence="1">
    <location>
        <begin position="1"/>
        <end position="32"/>
    </location>
</feature>
<sequence>MGPWSMRAGKGGRLGVSALLALGLGLSGQTLAGPGDFKSGPVIEGYGEVASRVKQTYPVPKDQHFKVAFDIGNQSEAGQLNRGIESLARFLNMHAAVGVNPDNIKLALVVHGKAVFDVLNDDAHFKKLARGNSHSSLLKALMDNGVRIMVCGQTAAYYGIDNNLLFPGVEMSLSAMTAHAQLQQQGYSLNPF</sequence>
<dbReference type="AlphaFoldDB" id="A0AAJ1BKP7"/>
<protein>
    <submittedName>
        <fullName evidence="2">DsrE family protein</fullName>
    </submittedName>
</protein>
<organism evidence="2 3">
    <name type="scientific">Shewanella zhuhaiensis</name>
    <dbReference type="NCBI Taxonomy" id="2919576"/>
    <lineage>
        <taxon>Bacteria</taxon>
        <taxon>Pseudomonadati</taxon>
        <taxon>Pseudomonadota</taxon>
        <taxon>Gammaproteobacteria</taxon>
        <taxon>Alteromonadales</taxon>
        <taxon>Shewanellaceae</taxon>
        <taxon>Shewanella</taxon>
    </lineage>
</organism>
<dbReference type="PANTHER" id="PTHR37691">
    <property type="entry name" value="BLR3518 PROTEIN"/>
    <property type="match status" value="1"/>
</dbReference>
<evidence type="ECO:0000313" key="2">
    <source>
        <dbReference type="EMBL" id="MCH4296401.1"/>
    </source>
</evidence>
<dbReference type="PANTHER" id="PTHR37691:SF1">
    <property type="entry name" value="BLR3518 PROTEIN"/>
    <property type="match status" value="1"/>
</dbReference>
<dbReference type="InterPro" id="IPR003787">
    <property type="entry name" value="Sulphur_relay_DsrE/F-like"/>
</dbReference>
<dbReference type="RefSeq" id="WP_237158766.1">
    <property type="nucleotide sequence ID" value="NZ_JAKUDL010000010.1"/>
</dbReference>
<evidence type="ECO:0000256" key="1">
    <source>
        <dbReference type="SAM" id="SignalP"/>
    </source>
</evidence>
<dbReference type="EMBL" id="JAKUDL010000010">
    <property type="protein sequence ID" value="MCH4296401.1"/>
    <property type="molecule type" value="Genomic_DNA"/>
</dbReference>
<dbReference type="InterPro" id="IPR027396">
    <property type="entry name" value="DsrEFH-like"/>
</dbReference>
<reference evidence="2 3" key="1">
    <citation type="submission" date="2022-02" db="EMBL/GenBank/DDBJ databases">
        <title>The genome sequence of Shewanella sp. 3B26.</title>
        <authorList>
            <person name="Du J."/>
        </authorList>
    </citation>
    <scope>NUCLEOTIDE SEQUENCE [LARGE SCALE GENOMIC DNA]</scope>
    <source>
        <strain evidence="2 3">3B26</strain>
    </source>
</reference>
<gene>
    <name evidence="2" type="ORF">MJ923_19015</name>
</gene>
<feature type="chain" id="PRO_5042550081" evidence="1">
    <location>
        <begin position="33"/>
        <end position="192"/>
    </location>
</feature>